<organism evidence="3 4">
    <name type="scientific">Pichia sorbitophila (strain ATCC MYA-4447 / BCRC 22081 / CBS 7064 / NBRC 10061 / NRRL Y-12695)</name>
    <name type="common">Hybrid yeast</name>
    <dbReference type="NCBI Taxonomy" id="559304"/>
    <lineage>
        <taxon>Eukaryota</taxon>
        <taxon>Fungi</taxon>
        <taxon>Dikarya</taxon>
        <taxon>Ascomycota</taxon>
        <taxon>Saccharomycotina</taxon>
        <taxon>Pichiomycetes</taxon>
        <taxon>Debaryomycetaceae</taxon>
        <taxon>Millerozyma</taxon>
    </lineage>
</organism>
<accession>G8YQ36</accession>
<feature type="compositionally biased region" description="Polar residues" evidence="1">
    <location>
        <begin position="772"/>
        <end position="786"/>
    </location>
</feature>
<proteinExistence type="predicted"/>
<dbReference type="FunCoup" id="G8YQ36">
    <property type="interactions" value="130"/>
</dbReference>
<protein>
    <submittedName>
        <fullName evidence="3">Piso0_000800 protein</fullName>
    </submittedName>
</protein>
<feature type="region of interest" description="Disordered" evidence="1">
    <location>
        <begin position="884"/>
        <end position="951"/>
    </location>
</feature>
<feature type="domain" description="Arrestin C-terminal-like" evidence="2">
    <location>
        <begin position="300"/>
        <end position="470"/>
    </location>
</feature>
<feature type="compositionally biased region" description="Polar residues" evidence="1">
    <location>
        <begin position="673"/>
        <end position="693"/>
    </location>
</feature>
<evidence type="ECO:0000313" key="3">
    <source>
        <dbReference type="EMBL" id="CCE78771.1"/>
    </source>
</evidence>
<dbReference type="GO" id="GO:0031625">
    <property type="term" value="F:ubiquitin protein ligase binding"/>
    <property type="evidence" value="ECO:0007669"/>
    <property type="project" value="TreeGrafter"/>
</dbReference>
<feature type="compositionally biased region" description="Polar residues" evidence="1">
    <location>
        <begin position="559"/>
        <end position="585"/>
    </location>
</feature>
<feature type="compositionally biased region" description="Basic and acidic residues" evidence="1">
    <location>
        <begin position="724"/>
        <end position="736"/>
    </location>
</feature>
<name>G8YQ36_PICSO</name>
<dbReference type="InterPro" id="IPR050357">
    <property type="entry name" value="Arrestin_domain-protein"/>
</dbReference>
<dbReference type="PANTHER" id="PTHR11188:SF174">
    <property type="entry name" value="ARRESTIN-RELATED TRAFFICKING ADAPTER 10-RELATED"/>
    <property type="match status" value="1"/>
</dbReference>
<dbReference type="GO" id="GO:0070086">
    <property type="term" value="P:ubiquitin-dependent endocytosis"/>
    <property type="evidence" value="ECO:0007669"/>
    <property type="project" value="TreeGrafter"/>
</dbReference>
<dbReference type="HOGENOM" id="CLU_008578_0_0_1"/>
<dbReference type="eggNOG" id="KOG3780">
    <property type="taxonomic scope" value="Eukaryota"/>
</dbReference>
<dbReference type="AlphaFoldDB" id="G8YQ36"/>
<dbReference type="InterPro" id="IPR011022">
    <property type="entry name" value="Arrestin_C-like"/>
</dbReference>
<reference evidence="3 4" key="1">
    <citation type="journal article" date="2012" name="G3 (Bethesda)">
        <title>Pichia sorbitophila, an interspecies yeast hybrid reveals early steps of genome resolution following polyploidization.</title>
        <authorList>
            <person name="Leh Louis V."/>
            <person name="Despons L."/>
            <person name="Friedrich A."/>
            <person name="Martin T."/>
            <person name="Durrens P."/>
            <person name="Casaregola S."/>
            <person name="Neuveglise C."/>
            <person name="Fairhead C."/>
            <person name="Marck C."/>
            <person name="Cruz J.A."/>
            <person name="Straub M.L."/>
            <person name="Kugler V."/>
            <person name="Sacerdot C."/>
            <person name="Uzunov Z."/>
            <person name="Thierry A."/>
            <person name="Weiss S."/>
            <person name="Bleykasten C."/>
            <person name="De Montigny J."/>
            <person name="Jacques N."/>
            <person name="Jung P."/>
            <person name="Lemaire M."/>
            <person name="Mallet S."/>
            <person name="Morel G."/>
            <person name="Richard G.F."/>
            <person name="Sarkar A."/>
            <person name="Savel G."/>
            <person name="Schacherer J."/>
            <person name="Seret M.L."/>
            <person name="Talla E."/>
            <person name="Samson G."/>
            <person name="Jubin C."/>
            <person name="Poulain J."/>
            <person name="Vacherie B."/>
            <person name="Barbe V."/>
            <person name="Pelletier E."/>
            <person name="Sherman D.J."/>
            <person name="Westhof E."/>
            <person name="Weissenbach J."/>
            <person name="Baret P.V."/>
            <person name="Wincker P."/>
            <person name="Gaillardin C."/>
            <person name="Dujon B."/>
            <person name="Souciet J.L."/>
        </authorList>
    </citation>
    <scope>NUCLEOTIDE SEQUENCE [LARGE SCALE GENOMIC DNA]</scope>
    <source>
        <strain evidence="4">ATCC MYA-4447 / BCRC 22081 / CBS 7064 / NBRC 10061 / NRRL Y-12695</strain>
    </source>
</reference>
<feature type="compositionally biased region" description="Basic and acidic residues" evidence="1">
    <location>
        <begin position="694"/>
        <end position="709"/>
    </location>
</feature>
<sequence>MECPNSPLFPPSKLIISNKVSDDGSLVGEAALLPELPDKPQVSTSSLEVYIIPTEKRLFIQGFDSNEYLDRPPTLLRGCLFLRVLKPSKIKSISLGFKGQLRTDWPEGIPPKRTTYAEVNDIVAHTWPFYQQTAPTTLPHNGANFFSELPKDRSENGSQPSSIIPDAGTVSNFLTRNLSPASAFMRRTATPSPISSPSLAPKESFSELTTVSTAPDQDANKPGHFPVGDYIYNFEHPIHASVPETTSVAFGEVSYALEATIARVGTFKPNLTAKIPIEIVRIPSEESMEENEPIVITRDWEDQLRYEIVVAQKSVILDTYLPLAFRFVPLWGKAALHRIRIYVSENIEYYCQNKRVHRTEPIKKYLLLEHKALKGKSLLSKSGGQSEAGIPEEEDEILPKELEFQLYVPKILNEKYDFELHPDTSFENIQAHHWIKICLRLSKVDPDNPGKRKHYEVSIDSPIHILSPQAAHGNTILPAYDQHVSPISADVNPYTPPLSPDVTLIDGSAKINNRSQHSNSINEVMDVPIQEFHHINTEHNNDDPIEREPDMHLEANIYKPNNSKSDPKLNSPQALPHPSTFSSPVQRPIHLLRKPSINPPPFKENDSNTDPIVDHGPPPPAYEDLDSLSLSPLRIDDQSRGRFNEIDASGQPSMMLNSAQLLSDTPIKELLNQQLKPKSTSSRSTLRDTNSSQSERDSSSINSRAEDRASNFTGHSSSSRKSSLRKDLGNEQDKMGDLTGGEANKETQQNASSDTELRVPSVQVQGGEHSDSSASNEYNPSSQNCEKTTRGSSLSSASSVQSPIEQTFPLLAPSSASLLTSHNLPNESTTSLNSISQYRRNDSLAVEETKISELFDGIGWNNDLCKINGNLLSLRNPRIKKHYRTNSSKSAEDYNGDYLAESNSSNNSTDNETLQNDASDGTKSHTFSKSPDVIENDRGKVQGLKKDYTIK</sequence>
<dbReference type="Gene3D" id="2.60.40.640">
    <property type="match status" value="1"/>
</dbReference>
<dbReference type="OrthoDB" id="2238745at2759"/>
<gene>
    <name evidence="3" type="primary">Piso0_000800</name>
    <name evidence="3" type="ORF">GNLVRS01_PISO0D04403g</name>
</gene>
<dbReference type="PANTHER" id="PTHR11188">
    <property type="entry name" value="ARRESTIN DOMAIN CONTAINING PROTEIN"/>
    <property type="match status" value="1"/>
</dbReference>
<feature type="region of interest" description="Disordered" evidence="1">
    <location>
        <begin position="188"/>
        <end position="207"/>
    </location>
</feature>
<dbReference type="GO" id="GO:0005829">
    <property type="term" value="C:cytosol"/>
    <property type="evidence" value="ECO:0007669"/>
    <property type="project" value="TreeGrafter"/>
</dbReference>
<feature type="region of interest" description="Disordered" evidence="1">
    <location>
        <begin position="673"/>
        <end position="800"/>
    </location>
</feature>
<feature type="compositionally biased region" description="Basic and acidic residues" evidence="1">
    <location>
        <begin position="935"/>
        <end position="951"/>
    </location>
</feature>
<dbReference type="STRING" id="559304.G8YQ36"/>
<feature type="compositionally biased region" description="Polar residues" evidence="1">
    <location>
        <begin position="909"/>
        <end position="929"/>
    </location>
</feature>
<feature type="compositionally biased region" description="Polar residues" evidence="1">
    <location>
        <begin position="189"/>
        <end position="198"/>
    </location>
</feature>
<keyword evidence="4" id="KW-1185">Reference proteome</keyword>
<evidence type="ECO:0000256" key="1">
    <source>
        <dbReference type="SAM" id="MobiDB-lite"/>
    </source>
</evidence>
<dbReference type="OMA" id="ETEYGNQ"/>
<dbReference type="SMART" id="SM01017">
    <property type="entry name" value="Arrestin_C"/>
    <property type="match status" value="1"/>
</dbReference>
<dbReference type="InterPro" id="IPR014752">
    <property type="entry name" value="Arrestin-like_C"/>
</dbReference>
<dbReference type="GO" id="GO:0030674">
    <property type="term" value="F:protein-macromolecule adaptor activity"/>
    <property type="evidence" value="ECO:0007669"/>
    <property type="project" value="TreeGrafter"/>
</dbReference>
<evidence type="ECO:0000313" key="4">
    <source>
        <dbReference type="Proteomes" id="UP000005222"/>
    </source>
</evidence>
<dbReference type="EMBL" id="FO082056">
    <property type="protein sequence ID" value="CCE78771.1"/>
    <property type="molecule type" value="Genomic_DNA"/>
</dbReference>
<feature type="region of interest" description="Disordered" evidence="1">
    <location>
        <begin position="557"/>
        <end position="626"/>
    </location>
</feature>
<feature type="region of interest" description="Disordered" evidence="1">
    <location>
        <begin position="141"/>
        <end position="168"/>
    </location>
</feature>
<dbReference type="InParanoid" id="G8YQ36"/>
<evidence type="ECO:0000259" key="2">
    <source>
        <dbReference type="SMART" id="SM01017"/>
    </source>
</evidence>
<dbReference type="Proteomes" id="UP000005222">
    <property type="component" value="Chromosome D"/>
</dbReference>
<dbReference type="Pfam" id="PF02752">
    <property type="entry name" value="Arrestin_C"/>
    <property type="match status" value="1"/>
</dbReference>